<dbReference type="InterPro" id="IPR036754">
    <property type="entry name" value="YbaK/aa-tRNA-synt-asso_dom_sf"/>
</dbReference>
<dbReference type="RefSeq" id="WP_188860368.1">
    <property type="nucleotide sequence ID" value="NZ_BMLT01000004.1"/>
</dbReference>
<proteinExistence type="predicted"/>
<reference evidence="2 3" key="1">
    <citation type="journal article" date="2014" name="Int. J. Syst. Evol. Microbiol.">
        <title>Complete genome sequence of Corynebacterium casei LMG S-19264T (=DSM 44701T), isolated from a smear-ripened cheese.</title>
        <authorList>
            <consortium name="US DOE Joint Genome Institute (JGI-PGF)"/>
            <person name="Walter F."/>
            <person name="Albersmeier A."/>
            <person name="Kalinowski J."/>
            <person name="Ruckert C."/>
        </authorList>
    </citation>
    <scope>NUCLEOTIDE SEQUENCE [LARGE SCALE GENOMIC DNA]</scope>
    <source>
        <strain evidence="2 3">CGMCC 1.7286</strain>
    </source>
</reference>
<dbReference type="CDD" id="cd04332">
    <property type="entry name" value="YbaK_like"/>
    <property type="match status" value="1"/>
</dbReference>
<dbReference type="SUPFAM" id="SSF55826">
    <property type="entry name" value="YbaK/ProRS associated domain"/>
    <property type="match status" value="1"/>
</dbReference>
<dbReference type="GO" id="GO:0002161">
    <property type="term" value="F:aminoacyl-tRNA deacylase activity"/>
    <property type="evidence" value="ECO:0007669"/>
    <property type="project" value="InterPro"/>
</dbReference>
<feature type="domain" description="YbaK/aminoacyl-tRNA synthetase-associated" evidence="1">
    <location>
        <begin position="27"/>
        <end position="136"/>
    </location>
</feature>
<dbReference type="Pfam" id="PF04073">
    <property type="entry name" value="tRNA_edit"/>
    <property type="match status" value="1"/>
</dbReference>
<dbReference type="EMBL" id="BMLT01000004">
    <property type="protein sequence ID" value="GGO81066.1"/>
    <property type="molecule type" value="Genomic_DNA"/>
</dbReference>
<dbReference type="AlphaFoldDB" id="A0A917ZDI0"/>
<evidence type="ECO:0000313" key="2">
    <source>
        <dbReference type="EMBL" id="GGO81066.1"/>
    </source>
</evidence>
<sequence length="154" mass="17366">MSIAPTVQTFLDRQHVPYRLLHHTYAETMMSSAIAAQLPARQVAKGVVLKDEEGFVMAVVPSDRMVDIDAINRSMNRLLEPASQQDVKILFRDCDHGAVPSLGQAYNMPVIWEDALASEEDCYFECGDHTDLIRLDRSSFQHLMHDYPHGAISH</sequence>
<evidence type="ECO:0000313" key="3">
    <source>
        <dbReference type="Proteomes" id="UP000599578"/>
    </source>
</evidence>
<organism evidence="2 3">
    <name type="scientific">Marinobacterium nitratireducens</name>
    <dbReference type="NCBI Taxonomy" id="518897"/>
    <lineage>
        <taxon>Bacteria</taxon>
        <taxon>Pseudomonadati</taxon>
        <taxon>Pseudomonadota</taxon>
        <taxon>Gammaproteobacteria</taxon>
        <taxon>Oceanospirillales</taxon>
        <taxon>Oceanospirillaceae</taxon>
        <taxon>Marinobacterium</taxon>
    </lineage>
</organism>
<dbReference type="InterPro" id="IPR007214">
    <property type="entry name" value="YbaK/aa-tRNA-synth-assoc-dom"/>
</dbReference>
<dbReference type="Gene3D" id="3.90.960.10">
    <property type="entry name" value="YbaK/aminoacyl-tRNA synthetase-associated domain"/>
    <property type="match status" value="1"/>
</dbReference>
<name>A0A917ZDI0_9GAMM</name>
<dbReference type="Proteomes" id="UP000599578">
    <property type="component" value="Unassembled WGS sequence"/>
</dbReference>
<accession>A0A917ZDI0</accession>
<keyword evidence="3" id="KW-1185">Reference proteome</keyword>
<gene>
    <name evidence="2" type="ORF">GCM10011348_19220</name>
</gene>
<comment type="caution">
    <text evidence="2">The sequence shown here is derived from an EMBL/GenBank/DDBJ whole genome shotgun (WGS) entry which is preliminary data.</text>
</comment>
<evidence type="ECO:0000259" key="1">
    <source>
        <dbReference type="Pfam" id="PF04073"/>
    </source>
</evidence>
<protein>
    <submittedName>
        <fullName evidence="2">Deacylase</fullName>
    </submittedName>
</protein>